<evidence type="ECO:0000259" key="1">
    <source>
        <dbReference type="PROSITE" id="PS50943"/>
    </source>
</evidence>
<dbReference type="InterPro" id="IPR010982">
    <property type="entry name" value="Lambda_DNA-bd_dom_sf"/>
</dbReference>
<dbReference type="InterPro" id="IPR001387">
    <property type="entry name" value="Cro/C1-type_HTH"/>
</dbReference>
<dbReference type="Proteomes" id="UP000197153">
    <property type="component" value="Chromosome 1"/>
</dbReference>
<evidence type="ECO:0000313" key="2">
    <source>
        <dbReference type="EMBL" id="ASG20760.1"/>
    </source>
</evidence>
<dbReference type="CDD" id="cd00093">
    <property type="entry name" value="HTH_XRE"/>
    <property type="match status" value="1"/>
</dbReference>
<dbReference type="GO" id="GO:0003677">
    <property type="term" value="F:DNA binding"/>
    <property type="evidence" value="ECO:0007669"/>
    <property type="project" value="InterPro"/>
</dbReference>
<dbReference type="EMBL" id="CP022110">
    <property type="protein sequence ID" value="ASG20760.1"/>
    <property type="molecule type" value="Genomic_DNA"/>
</dbReference>
<accession>A0A248JQI1</accession>
<dbReference type="SMART" id="SM00530">
    <property type="entry name" value="HTH_XRE"/>
    <property type="match status" value="1"/>
</dbReference>
<dbReference type="Pfam" id="PF01381">
    <property type="entry name" value="HTH_3"/>
    <property type="match status" value="1"/>
</dbReference>
<protein>
    <submittedName>
        <fullName evidence="2">Transcriptional regulator</fullName>
    </submittedName>
</protein>
<feature type="domain" description="HTH cro/C1-type" evidence="1">
    <location>
        <begin position="68"/>
        <end position="122"/>
    </location>
</feature>
<dbReference type="PROSITE" id="PS50943">
    <property type="entry name" value="HTH_CROC1"/>
    <property type="match status" value="1"/>
</dbReference>
<evidence type="ECO:0000313" key="3">
    <source>
        <dbReference type="Proteomes" id="UP000197153"/>
    </source>
</evidence>
<organism evidence="2 3">
    <name type="scientific">Nitrospirillum viridazoti CBAmc</name>
    <dbReference type="NCBI Taxonomy" id="1441467"/>
    <lineage>
        <taxon>Bacteria</taxon>
        <taxon>Pseudomonadati</taxon>
        <taxon>Pseudomonadota</taxon>
        <taxon>Alphaproteobacteria</taxon>
        <taxon>Rhodospirillales</taxon>
        <taxon>Azospirillaceae</taxon>
        <taxon>Nitrospirillum</taxon>
        <taxon>Nitrospirillum viridazoti</taxon>
    </lineage>
</organism>
<dbReference type="AlphaFoldDB" id="A0A248JQI1"/>
<sequence length="125" mass="13547">MNAFIKPLAQTDDSVTISRADYDAMVALLADAEDIRDATAVAAKLVARETEAYPVEVMDRLLDGDHPVRVFRDHRGLTAQELAGRAGISRAYLSEVENRSKPGSLKAMTKLSAALNIPLDLLAPQ</sequence>
<gene>
    <name evidence="2" type="ORF">Y958_08015</name>
</gene>
<dbReference type="SUPFAM" id="SSF47413">
    <property type="entry name" value="lambda repressor-like DNA-binding domains"/>
    <property type="match status" value="1"/>
</dbReference>
<proteinExistence type="predicted"/>
<keyword evidence="3" id="KW-1185">Reference proteome</keyword>
<dbReference type="RefSeq" id="WP_088871588.1">
    <property type="nucleotide sequence ID" value="NZ_CP022110.1"/>
</dbReference>
<dbReference type="Gene3D" id="1.10.260.40">
    <property type="entry name" value="lambda repressor-like DNA-binding domains"/>
    <property type="match status" value="1"/>
</dbReference>
<name>A0A248JQI1_9PROT</name>
<reference evidence="2 3" key="1">
    <citation type="submission" date="2017-06" db="EMBL/GenBank/DDBJ databases">
        <title>Complete genome sequence of Nitrospirillum amazonense strain CBAmC, an endophytic nitrogen-fixing and plant growth-promoting bacterium, isolated from sugarcane.</title>
        <authorList>
            <person name="Schwab S."/>
            <person name="dos Santos Teixeira K.R."/>
            <person name="Simoes Araujo J.L."/>
            <person name="Soares Vidal M."/>
            <person name="Borges de Freitas H.R."/>
            <person name="Rivello Crivelaro A.L."/>
            <person name="Bueno de Camargo Nunes A."/>
            <person name="dos Santos C.M."/>
            <person name="Palmeira da Silva Rosa D."/>
            <person name="da Silva Padilha D."/>
            <person name="da Silva E."/>
            <person name="Araujo Terra L."/>
            <person name="Soares Mendes V."/>
            <person name="Farinelli L."/>
            <person name="Magalhaes Cruz L."/>
            <person name="Baldani J.I."/>
        </authorList>
    </citation>
    <scope>NUCLEOTIDE SEQUENCE [LARGE SCALE GENOMIC DNA]</scope>
    <source>
        <strain evidence="2 3">CBAmC</strain>
    </source>
</reference>
<dbReference type="KEGG" id="nao:Y958_08015"/>